<evidence type="ECO:0000256" key="8">
    <source>
        <dbReference type="ARBA" id="ARBA00022679"/>
    </source>
</evidence>
<feature type="binding site" evidence="16">
    <location>
        <begin position="6"/>
        <end position="13"/>
    </location>
    <ligand>
        <name>ATP</name>
        <dbReference type="ChEBI" id="CHEBI:30616"/>
    </ligand>
</feature>
<keyword evidence="9 16" id="KW-0547">Nucleotide-binding</keyword>
<dbReference type="InterPro" id="IPR043129">
    <property type="entry name" value="ATPase_NBD"/>
</dbReference>
<evidence type="ECO:0000256" key="10">
    <source>
        <dbReference type="ARBA" id="ARBA00022777"/>
    </source>
</evidence>
<keyword evidence="7 16" id="KW-0963">Cytoplasm</keyword>
<evidence type="ECO:0000256" key="16">
    <source>
        <dbReference type="HAMAP-Rule" id="MF_01274"/>
    </source>
</evidence>
<evidence type="ECO:0000256" key="15">
    <source>
        <dbReference type="ARBA" id="ARBA00040883"/>
    </source>
</evidence>
<dbReference type="AlphaFoldDB" id="A0A9X1L5M0"/>
<comment type="cofactor">
    <cofactor evidence="16">
        <name>NH4(+)</name>
        <dbReference type="ChEBI" id="CHEBI:28938"/>
    </cofactor>
    <cofactor evidence="16">
        <name>K(+)</name>
        <dbReference type="ChEBI" id="CHEBI:29103"/>
    </cofactor>
    <text evidence="16">A monovalent cation. Ammonium or potassium.</text>
</comment>
<dbReference type="HAMAP" id="MF_01274">
    <property type="entry name" value="Pantothen_kinase_3"/>
    <property type="match status" value="1"/>
</dbReference>
<dbReference type="Gene3D" id="3.30.420.40">
    <property type="match status" value="2"/>
</dbReference>
<keyword evidence="8 16" id="KW-0808">Transferase</keyword>
<comment type="caution">
    <text evidence="17">The sequence shown here is derived from an EMBL/GenBank/DDBJ whole genome shotgun (WGS) entry which is preliminary data.</text>
</comment>
<keyword evidence="12 16" id="KW-0630">Potassium</keyword>
<dbReference type="PANTHER" id="PTHR34265:SF1">
    <property type="entry name" value="TYPE III PANTOTHENATE KINASE"/>
    <property type="match status" value="1"/>
</dbReference>
<dbReference type="EMBL" id="JAJAPW010000005">
    <property type="protein sequence ID" value="MCB4799556.1"/>
    <property type="molecule type" value="Genomic_DNA"/>
</dbReference>
<proteinExistence type="inferred from homology"/>
<comment type="catalytic activity">
    <reaction evidence="1 16">
        <text>(R)-pantothenate + ATP = (R)-4'-phosphopantothenate + ADP + H(+)</text>
        <dbReference type="Rhea" id="RHEA:16373"/>
        <dbReference type="ChEBI" id="CHEBI:10986"/>
        <dbReference type="ChEBI" id="CHEBI:15378"/>
        <dbReference type="ChEBI" id="CHEBI:29032"/>
        <dbReference type="ChEBI" id="CHEBI:30616"/>
        <dbReference type="ChEBI" id="CHEBI:456216"/>
        <dbReference type="EC" id="2.7.1.33"/>
    </reaction>
</comment>
<dbReference type="Pfam" id="PF03309">
    <property type="entry name" value="Pan_kinase"/>
    <property type="match status" value="1"/>
</dbReference>
<evidence type="ECO:0000256" key="13">
    <source>
        <dbReference type="ARBA" id="ARBA00022993"/>
    </source>
</evidence>
<keyword evidence="10 16" id="KW-0418">Kinase</keyword>
<dbReference type="SUPFAM" id="SSF53067">
    <property type="entry name" value="Actin-like ATPase domain"/>
    <property type="match status" value="2"/>
</dbReference>
<dbReference type="CDD" id="cd24015">
    <property type="entry name" value="ASKHA_NBD_PanK-III"/>
    <property type="match status" value="1"/>
</dbReference>
<evidence type="ECO:0000256" key="2">
    <source>
        <dbReference type="ARBA" id="ARBA00001958"/>
    </source>
</evidence>
<dbReference type="InterPro" id="IPR004619">
    <property type="entry name" value="Type_III_PanK"/>
</dbReference>
<feature type="binding site" evidence="16">
    <location>
        <position position="172"/>
    </location>
    <ligand>
        <name>substrate</name>
    </ligand>
</feature>
<dbReference type="NCBIfam" id="TIGR00671">
    <property type="entry name" value="baf"/>
    <property type="match status" value="1"/>
</dbReference>
<evidence type="ECO:0000256" key="5">
    <source>
        <dbReference type="ARBA" id="ARBA00011738"/>
    </source>
</evidence>
<evidence type="ECO:0000256" key="12">
    <source>
        <dbReference type="ARBA" id="ARBA00022958"/>
    </source>
</evidence>
<protein>
    <recommendedName>
        <fullName evidence="15 16">Type III pantothenate kinase</fullName>
        <ecNumber evidence="6 16">2.7.1.33</ecNumber>
    </recommendedName>
    <alternativeName>
        <fullName evidence="16">PanK-III</fullName>
    </alternativeName>
    <alternativeName>
        <fullName evidence="16">Pantothenic acid kinase</fullName>
    </alternativeName>
</protein>
<comment type="cofactor">
    <cofactor evidence="2">
        <name>K(+)</name>
        <dbReference type="ChEBI" id="CHEBI:29103"/>
    </cofactor>
</comment>
<evidence type="ECO:0000256" key="11">
    <source>
        <dbReference type="ARBA" id="ARBA00022840"/>
    </source>
</evidence>
<evidence type="ECO:0000256" key="1">
    <source>
        <dbReference type="ARBA" id="ARBA00001206"/>
    </source>
</evidence>
<sequence length="243" mass="27041">MKLIIDVGNTFIKLAIFNNGTLLFKQVITENTFFSAVAQIKETYEDTNVAIISSVGKLQPNSITFLNQNFKLHELSVSSILPFKNLYATPYTLGVDRLALVLASIKHFSNKNVLIIDAGTCITFDFINNQNEYLGGAISPGLKMRYQALHNFTAKLPLLKPEKPKHIIGNSTTQSIHSGIVHGVLSELQGVVNKYKINYKDLKVVLTGGDCEFLCENLETKVTVLPDFLLEGLNYFLDLKLTN</sequence>
<feature type="binding site" evidence="16">
    <location>
        <begin position="94"/>
        <end position="97"/>
    </location>
    <ligand>
        <name>substrate</name>
    </ligand>
</feature>
<keyword evidence="18" id="KW-1185">Reference proteome</keyword>
<accession>A0A9X1L5M0</accession>
<comment type="function">
    <text evidence="16">Catalyzes the phosphorylation of pantothenate (Pan), the first step in CoA biosynthesis.</text>
</comment>
<evidence type="ECO:0000256" key="4">
    <source>
        <dbReference type="ARBA" id="ARBA00005225"/>
    </source>
</evidence>
<evidence type="ECO:0000256" key="7">
    <source>
        <dbReference type="ARBA" id="ARBA00022490"/>
    </source>
</evidence>
<dbReference type="GO" id="GO:0005737">
    <property type="term" value="C:cytoplasm"/>
    <property type="evidence" value="ECO:0007669"/>
    <property type="project" value="UniProtKB-SubCell"/>
</dbReference>
<dbReference type="Proteomes" id="UP001139199">
    <property type="component" value="Unassembled WGS sequence"/>
</dbReference>
<comment type="similarity">
    <text evidence="14 16">Belongs to the type III pantothenate kinase family.</text>
</comment>
<reference evidence="17" key="1">
    <citation type="submission" date="2021-10" db="EMBL/GenBank/DDBJ databases">
        <title>Tamlana sargassums sp. nov., and Tamlana laminarinivorans sp. nov., two new bacteria isolated from the brown alga.</title>
        <authorList>
            <person name="Li J."/>
        </authorList>
    </citation>
    <scope>NUCLEOTIDE SEQUENCE</scope>
    <source>
        <strain evidence="17">PT2-4</strain>
    </source>
</reference>
<evidence type="ECO:0000256" key="9">
    <source>
        <dbReference type="ARBA" id="ARBA00022741"/>
    </source>
</evidence>
<gene>
    <name evidence="16" type="primary">coaX</name>
    <name evidence="17" type="ORF">LG649_11905</name>
</gene>
<comment type="subunit">
    <text evidence="5 16">Homodimer.</text>
</comment>
<name>A0A9X1L5M0_9FLAO</name>
<keyword evidence="13 16" id="KW-0173">Coenzyme A biosynthesis</keyword>
<feature type="binding site" evidence="16">
    <location>
        <position position="117"/>
    </location>
    <ligand>
        <name>K(+)</name>
        <dbReference type="ChEBI" id="CHEBI:29103"/>
    </ligand>
</feature>
<dbReference type="GO" id="GO:0005524">
    <property type="term" value="F:ATP binding"/>
    <property type="evidence" value="ECO:0007669"/>
    <property type="project" value="UniProtKB-UniRule"/>
</dbReference>
<feature type="binding site" evidence="16">
    <location>
        <position position="87"/>
    </location>
    <ligand>
        <name>substrate</name>
    </ligand>
</feature>
<comment type="subcellular location">
    <subcellularLocation>
        <location evidence="3 16">Cytoplasm</location>
    </subcellularLocation>
</comment>
<evidence type="ECO:0000256" key="14">
    <source>
        <dbReference type="ARBA" id="ARBA00038036"/>
    </source>
</evidence>
<feature type="binding site" evidence="16">
    <location>
        <position position="120"/>
    </location>
    <ligand>
        <name>ATP</name>
        <dbReference type="ChEBI" id="CHEBI:30616"/>
    </ligand>
</feature>
<dbReference type="GO" id="GO:0004594">
    <property type="term" value="F:pantothenate kinase activity"/>
    <property type="evidence" value="ECO:0007669"/>
    <property type="project" value="UniProtKB-UniRule"/>
</dbReference>
<keyword evidence="11 16" id="KW-0067">ATP-binding</keyword>
<feature type="active site" description="Proton acceptor" evidence="16">
    <location>
        <position position="96"/>
    </location>
</feature>
<evidence type="ECO:0000256" key="3">
    <source>
        <dbReference type="ARBA" id="ARBA00004496"/>
    </source>
</evidence>
<organism evidence="17 18">
    <name type="scientific">Neotamlana laminarinivorans</name>
    <dbReference type="NCBI Taxonomy" id="2883124"/>
    <lineage>
        <taxon>Bacteria</taxon>
        <taxon>Pseudomonadati</taxon>
        <taxon>Bacteroidota</taxon>
        <taxon>Flavobacteriia</taxon>
        <taxon>Flavobacteriales</taxon>
        <taxon>Flavobacteriaceae</taxon>
        <taxon>Neotamlana</taxon>
    </lineage>
</organism>
<dbReference type="NCBIfam" id="NF009853">
    <property type="entry name" value="PRK13320.1-5"/>
    <property type="match status" value="1"/>
</dbReference>
<evidence type="ECO:0000313" key="17">
    <source>
        <dbReference type="EMBL" id="MCB4799556.1"/>
    </source>
</evidence>
<dbReference type="RefSeq" id="WP_226544039.1">
    <property type="nucleotide sequence ID" value="NZ_JAJAPW010000005.1"/>
</dbReference>
<dbReference type="PANTHER" id="PTHR34265">
    <property type="entry name" value="TYPE III PANTOTHENATE KINASE"/>
    <property type="match status" value="1"/>
</dbReference>
<dbReference type="GO" id="GO:0015937">
    <property type="term" value="P:coenzyme A biosynthetic process"/>
    <property type="evidence" value="ECO:0007669"/>
    <property type="project" value="UniProtKB-UniRule"/>
</dbReference>
<dbReference type="EC" id="2.7.1.33" evidence="6 16"/>
<comment type="pathway">
    <text evidence="4 16">Cofactor biosynthesis; coenzyme A biosynthesis; CoA from (R)-pantothenate: step 1/5.</text>
</comment>
<evidence type="ECO:0000313" key="18">
    <source>
        <dbReference type="Proteomes" id="UP001139199"/>
    </source>
</evidence>
<dbReference type="GO" id="GO:0046872">
    <property type="term" value="F:metal ion binding"/>
    <property type="evidence" value="ECO:0007669"/>
    <property type="project" value="UniProtKB-KW"/>
</dbReference>
<keyword evidence="16" id="KW-0479">Metal-binding</keyword>
<evidence type="ECO:0000256" key="6">
    <source>
        <dbReference type="ARBA" id="ARBA00012102"/>
    </source>
</evidence>